<dbReference type="PROSITE" id="PS50887">
    <property type="entry name" value="GGDEF"/>
    <property type="match status" value="1"/>
</dbReference>
<organism evidence="2 3">
    <name type="scientific">Paenibacillus nasutitermitis</name>
    <dbReference type="NCBI Taxonomy" id="1652958"/>
    <lineage>
        <taxon>Bacteria</taxon>
        <taxon>Bacillati</taxon>
        <taxon>Bacillota</taxon>
        <taxon>Bacilli</taxon>
        <taxon>Bacillales</taxon>
        <taxon>Paenibacillaceae</taxon>
        <taxon>Paenibacillus</taxon>
    </lineage>
</organism>
<evidence type="ECO:0000259" key="1">
    <source>
        <dbReference type="PROSITE" id="PS50887"/>
    </source>
</evidence>
<reference evidence="2" key="2">
    <citation type="submission" date="2020-09" db="EMBL/GenBank/DDBJ databases">
        <authorList>
            <person name="Sun Q."/>
            <person name="Zhou Y."/>
        </authorList>
    </citation>
    <scope>NUCLEOTIDE SEQUENCE</scope>
    <source>
        <strain evidence="2">CGMCC 1.15178</strain>
    </source>
</reference>
<evidence type="ECO:0000313" key="3">
    <source>
        <dbReference type="Proteomes" id="UP000612456"/>
    </source>
</evidence>
<proteinExistence type="predicted"/>
<dbReference type="InterPro" id="IPR043128">
    <property type="entry name" value="Rev_trsase/Diguanyl_cyclase"/>
</dbReference>
<accession>A0A916ZBA5</accession>
<comment type="caution">
    <text evidence="2">The sequence shown here is derived from an EMBL/GenBank/DDBJ whole genome shotgun (WGS) entry which is preliminary data.</text>
</comment>
<dbReference type="Gene3D" id="3.30.70.270">
    <property type="match status" value="1"/>
</dbReference>
<name>A0A916ZBA5_9BACL</name>
<feature type="domain" description="GGDEF" evidence="1">
    <location>
        <begin position="212"/>
        <end position="337"/>
    </location>
</feature>
<gene>
    <name evidence="2" type="ORF">GCM10010911_50570</name>
</gene>
<keyword evidence="3" id="KW-1185">Reference proteome</keyword>
<protein>
    <submittedName>
        <fullName evidence="2">Transcriptional regulator</fullName>
    </submittedName>
</protein>
<dbReference type="EMBL" id="BMHP01000004">
    <property type="protein sequence ID" value="GGD86067.1"/>
    <property type="molecule type" value="Genomic_DNA"/>
</dbReference>
<dbReference type="InterPro" id="IPR000160">
    <property type="entry name" value="GGDEF_dom"/>
</dbReference>
<sequence>MSDGPTAAAEQGIAIGVIGPEVLVRQVMDTLRAFPSFQPLPRPYLEEDEILGKCLELMDKVEVLLFTDPVSHQLVKDKLHFSIPVIHVPLTGTGLYRALFRLEKQAGLTSFSVDTLSPQIVEKAFKELSLPACEAVYYKDTAHASDEQLIAFHRKQVEQLQYRAVLTCVRQVAEALTKLGIPNEWVIPTAQDTVVTLERALLSTETRRSKESQIVVGLVNVDDFNRVAVNKASEHEVQRLKLDIHRMVLGYVETLDGYMSHMGGDEYLFITTRGIFERETGGYKTIPLAREAEKQHGLSLSIGIGFGRSANDAGTHARIALRQSKSAGGNMCFIVREDQSMIGPLEMTEPLAYDLSLLDVDLLKQAENAGLTSVYLSKLIAAVTRTGRTDYIAQQLAAILGVTVRSTHRFLLSWLDAGMVEIVGEEKAGAKGRPKHIYRLTFLKNLIR</sequence>
<dbReference type="Pfam" id="PF24898">
    <property type="entry name" value="GGDEF_GdpP"/>
    <property type="match status" value="1"/>
</dbReference>
<dbReference type="AlphaFoldDB" id="A0A916ZBA5"/>
<dbReference type="RefSeq" id="WP_188996297.1">
    <property type="nucleotide sequence ID" value="NZ_BMHP01000004.1"/>
</dbReference>
<evidence type="ECO:0000313" key="2">
    <source>
        <dbReference type="EMBL" id="GGD86067.1"/>
    </source>
</evidence>
<dbReference type="Proteomes" id="UP000612456">
    <property type="component" value="Unassembled WGS sequence"/>
</dbReference>
<reference evidence="2" key="1">
    <citation type="journal article" date="2014" name="Int. J. Syst. Evol. Microbiol.">
        <title>Complete genome sequence of Corynebacterium casei LMG S-19264T (=DSM 44701T), isolated from a smear-ripened cheese.</title>
        <authorList>
            <consortium name="US DOE Joint Genome Institute (JGI-PGF)"/>
            <person name="Walter F."/>
            <person name="Albersmeier A."/>
            <person name="Kalinowski J."/>
            <person name="Ruckert C."/>
        </authorList>
    </citation>
    <scope>NUCLEOTIDE SEQUENCE</scope>
    <source>
        <strain evidence="2">CGMCC 1.15178</strain>
    </source>
</reference>